<dbReference type="InterPro" id="IPR009057">
    <property type="entry name" value="Homeodomain-like_sf"/>
</dbReference>
<dbReference type="Gene3D" id="1.10.10.60">
    <property type="entry name" value="Homeodomain-like"/>
    <property type="match status" value="1"/>
</dbReference>
<keyword evidence="5" id="KW-1185">Reference proteome</keyword>
<gene>
    <name evidence="4" type="ORF">MGAL_10B055154</name>
</gene>
<dbReference type="Proteomes" id="UP000596742">
    <property type="component" value="Unassembled WGS sequence"/>
</dbReference>
<dbReference type="CDD" id="cd11660">
    <property type="entry name" value="SANT_TRF"/>
    <property type="match status" value="1"/>
</dbReference>
<proteinExistence type="predicted"/>
<protein>
    <submittedName>
        <fullName evidence="4">Telomeric repeat-binding factor 2</fullName>
    </submittedName>
</protein>
<dbReference type="InterPro" id="IPR001005">
    <property type="entry name" value="SANT/Myb"/>
</dbReference>
<feature type="domain" description="HTH myb-type" evidence="3">
    <location>
        <begin position="355"/>
        <end position="404"/>
    </location>
</feature>
<dbReference type="InterPro" id="IPR017930">
    <property type="entry name" value="Myb_dom"/>
</dbReference>
<name>A0A8B6CTN4_MYTGA</name>
<feature type="region of interest" description="Disordered" evidence="1">
    <location>
        <begin position="269"/>
        <end position="334"/>
    </location>
</feature>
<reference evidence="4" key="1">
    <citation type="submission" date="2018-11" db="EMBL/GenBank/DDBJ databases">
        <authorList>
            <person name="Alioto T."/>
            <person name="Alioto T."/>
        </authorList>
    </citation>
    <scope>NUCLEOTIDE SEQUENCE</scope>
</reference>
<dbReference type="PIRSF" id="PIRSF038016">
    <property type="entry name" value="Telomere_bd-1_Pin2"/>
    <property type="match status" value="1"/>
</dbReference>
<dbReference type="Gene3D" id="1.25.40.210">
    <property type="entry name" value="Telomere repeat-binding factor, dimerisation domain"/>
    <property type="match status" value="1"/>
</dbReference>
<dbReference type="InterPro" id="IPR017357">
    <property type="entry name" value="TERF1/2"/>
</dbReference>
<feature type="domain" description="Myb-like" evidence="2">
    <location>
        <begin position="352"/>
        <end position="400"/>
    </location>
</feature>
<dbReference type="AlphaFoldDB" id="A0A8B6CTN4"/>
<dbReference type="SUPFAM" id="SSF46689">
    <property type="entry name" value="Homeodomain-like"/>
    <property type="match status" value="1"/>
</dbReference>
<dbReference type="GO" id="GO:0000781">
    <property type="term" value="C:chromosome, telomeric region"/>
    <property type="evidence" value="ECO:0007669"/>
    <property type="project" value="InterPro"/>
</dbReference>
<evidence type="ECO:0000313" key="4">
    <source>
        <dbReference type="EMBL" id="VDI09725.1"/>
    </source>
</evidence>
<dbReference type="OrthoDB" id="608866at2759"/>
<dbReference type="Pfam" id="PF00249">
    <property type="entry name" value="Myb_DNA-binding"/>
    <property type="match status" value="1"/>
</dbReference>
<evidence type="ECO:0000259" key="2">
    <source>
        <dbReference type="PROSITE" id="PS50090"/>
    </source>
</evidence>
<dbReference type="InterPro" id="IPR030657">
    <property type="entry name" value="TERF2"/>
</dbReference>
<sequence>MAGTLEEERVNSWILDYSYQRAWKEFSSTNNIDLQTTRDFIQWIVTQPCMITTERKQKVQILLFLCRLSDGSDHTTRYSVNSDITALEEALKNIDSIEPLVGKKHANCLESMRTSVKKQAVLVCCRADDFEAGKDVFKRLWKKPSSKEENVLNKLEKQVDKNAVENLQKVIASNDKDHSYIKFNTYERFLKKSVEYLSDIHDSFSIPYLLQQAESYEKNSHMKDLMKGTIKFSNTEIQHYMTSNDIKTLTPKAQQNLETKLQRIRETKQIQESEIEEMEISVNNNNTESDETEPEENTSRLRKRRSGRQTSTPKKFDNGISDDESGSEKISPLRKRLGLEAESSILNPRKGQRIPWNYTESRDFYKQVKKHGVGNWSKIRDELHTFRTNVQLKDRWRCILNNESLIAKLYKECGKM</sequence>
<dbReference type="SUPFAM" id="SSF63600">
    <property type="entry name" value="Telomeric repeat binding factor (TRF) dimerisation domain"/>
    <property type="match status" value="1"/>
</dbReference>
<dbReference type="PROSITE" id="PS50090">
    <property type="entry name" value="MYB_LIKE"/>
    <property type="match status" value="1"/>
</dbReference>
<dbReference type="GO" id="GO:0042162">
    <property type="term" value="F:telomeric DNA binding"/>
    <property type="evidence" value="ECO:0007669"/>
    <property type="project" value="InterPro"/>
</dbReference>
<organism evidence="4 5">
    <name type="scientific">Mytilus galloprovincialis</name>
    <name type="common">Mediterranean mussel</name>
    <dbReference type="NCBI Taxonomy" id="29158"/>
    <lineage>
        <taxon>Eukaryota</taxon>
        <taxon>Metazoa</taxon>
        <taxon>Spiralia</taxon>
        <taxon>Lophotrochozoa</taxon>
        <taxon>Mollusca</taxon>
        <taxon>Bivalvia</taxon>
        <taxon>Autobranchia</taxon>
        <taxon>Pteriomorphia</taxon>
        <taxon>Mytilida</taxon>
        <taxon>Mytiloidea</taxon>
        <taxon>Mytilidae</taxon>
        <taxon>Mytilinae</taxon>
        <taxon>Mytilus</taxon>
    </lineage>
</organism>
<dbReference type="GO" id="GO:0031848">
    <property type="term" value="P:protection from non-homologous end joining at telomere"/>
    <property type="evidence" value="ECO:0007669"/>
    <property type="project" value="InterPro"/>
</dbReference>
<accession>A0A8B6CTN4</accession>
<evidence type="ECO:0000256" key="1">
    <source>
        <dbReference type="SAM" id="MobiDB-lite"/>
    </source>
</evidence>
<dbReference type="GO" id="GO:0005634">
    <property type="term" value="C:nucleus"/>
    <property type="evidence" value="ECO:0007669"/>
    <property type="project" value="InterPro"/>
</dbReference>
<dbReference type="PROSITE" id="PS51294">
    <property type="entry name" value="HTH_MYB"/>
    <property type="match status" value="1"/>
</dbReference>
<evidence type="ECO:0000313" key="5">
    <source>
        <dbReference type="Proteomes" id="UP000596742"/>
    </source>
</evidence>
<dbReference type="InterPro" id="IPR036507">
    <property type="entry name" value="Telomere_rpt-bd_fac_dimer_sf"/>
</dbReference>
<evidence type="ECO:0000259" key="3">
    <source>
        <dbReference type="PROSITE" id="PS51294"/>
    </source>
</evidence>
<dbReference type="SMART" id="SM00717">
    <property type="entry name" value="SANT"/>
    <property type="match status" value="1"/>
</dbReference>
<dbReference type="PANTHER" id="PTHR46833">
    <property type="entry name" value="TELOMERIC REPEAT-BINDING FACTOR 2 TERF2"/>
    <property type="match status" value="1"/>
</dbReference>
<dbReference type="EMBL" id="UYJE01002324">
    <property type="protein sequence ID" value="VDI09725.1"/>
    <property type="molecule type" value="Genomic_DNA"/>
</dbReference>
<comment type="caution">
    <text evidence="4">The sequence shown here is derived from an EMBL/GenBank/DDBJ whole genome shotgun (WGS) entry which is preliminary data.</text>
</comment>
<dbReference type="PANTHER" id="PTHR46833:SF1">
    <property type="entry name" value="TELOMERIC REPEAT-BINDING FACTOR 2"/>
    <property type="match status" value="1"/>
</dbReference>